<keyword evidence="2" id="KW-1185">Reference proteome</keyword>
<dbReference type="OrthoDB" id="2892152at2"/>
<sequence length="88" mass="9736">MINKIVGALAIGGAAYLLRNEESRTKVINQMKNIASPENIEKIKSQFQSLVNQKSEGNPDEPKLVESLPDPAFRDYATTERAEAGRAY</sequence>
<evidence type="ECO:0000313" key="2">
    <source>
        <dbReference type="Proteomes" id="UP000234950"/>
    </source>
</evidence>
<organism evidence="1 2">
    <name type="scientific">Neobacillus cucumis</name>
    <dbReference type="NCBI Taxonomy" id="1740721"/>
    <lineage>
        <taxon>Bacteria</taxon>
        <taxon>Bacillati</taxon>
        <taxon>Bacillota</taxon>
        <taxon>Bacilli</taxon>
        <taxon>Bacillales</taxon>
        <taxon>Bacillaceae</taxon>
        <taxon>Neobacillus</taxon>
    </lineage>
</organism>
<proteinExistence type="predicted"/>
<protein>
    <submittedName>
        <fullName evidence="1">Uncharacterized protein</fullName>
    </submittedName>
</protein>
<dbReference type="EMBL" id="PGVE01000062">
    <property type="protein sequence ID" value="PLS03277.1"/>
    <property type="molecule type" value="Genomic_DNA"/>
</dbReference>
<dbReference type="AlphaFoldDB" id="A0A2N5HCM3"/>
<dbReference type="RefSeq" id="WP_101648807.1">
    <property type="nucleotide sequence ID" value="NZ_PGVE01000062.1"/>
</dbReference>
<comment type="caution">
    <text evidence="1">The sequence shown here is derived from an EMBL/GenBank/DDBJ whole genome shotgun (WGS) entry which is preliminary data.</text>
</comment>
<dbReference type="Proteomes" id="UP000234950">
    <property type="component" value="Unassembled WGS sequence"/>
</dbReference>
<reference evidence="1 2" key="1">
    <citation type="submission" date="2017-11" db="EMBL/GenBank/DDBJ databases">
        <title>Comparitive Functional Genomics of Dry Heat Resistant strains isolated from the Viking Spacecraft.</title>
        <authorList>
            <person name="Seuylemezian A."/>
            <person name="Cooper K."/>
            <person name="Vaishampayan P."/>
        </authorList>
    </citation>
    <scope>NUCLEOTIDE SEQUENCE [LARGE SCALE GENOMIC DNA]</scope>
    <source>
        <strain evidence="1 2">V32-6</strain>
    </source>
</reference>
<accession>A0A2N5HCM3</accession>
<evidence type="ECO:0000313" key="1">
    <source>
        <dbReference type="EMBL" id="PLS03277.1"/>
    </source>
</evidence>
<gene>
    <name evidence="1" type="ORF">CVD27_15535</name>
</gene>
<name>A0A2N5HCM3_9BACI</name>